<dbReference type="PANTHER" id="PTHR43667">
    <property type="entry name" value="CYCLOPROPANE-FATTY-ACYL-PHOSPHOLIPID SYNTHASE"/>
    <property type="match status" value="1"/>
</dbReference>
<comment type="caution">
    <text evidence="7">The sequence shown here is derived from an EMBL/GenBank/DDBJ whole genome shotgun (WGS) entry which is preliminary data.</text>
</comment>
<dbReference type="Pfam" id="PF25371">
    <property type="entry name" value="DUF7884"/>
    <property type="match status" value="1"/>
</dbReference>
<dbReference type="InterPro" id="IPR003333">
    <property type="entry name" value="CMAS"/>
</dbReference>
<dbReference type="InterPro" id="IPR029063">
    <property type="entry name" value="SAM-dependent_MTases_sf"/>
</dbReference>
<dbReference type="InterPro" id="IPR057206">
    <property type="entry name" value="DUF7884"/>
</dbReference>
<gene>
    <name evidence="7" type="ORF">EJ913_14385</name>
</gene>
<organism evidence="7 8">
    <name type="scientific">Azospirillum doebereinerae</name>
    <dbReference type="NCBI Taxonomy" id="92933"/>
    <lineage>
        <taxon>Bacteria</taxon>
        <taxon>Pseudomonadati</taxon>
        <taxon>Pseudomonadota</taxon>
        <taxon>Alphaproteobacteria</taxon>
        <taxon>Rhodospirillales</taxon>
        <taxon>Azospirillaceae</taxon>
        <taxon>Azospirillum</taxon>
    </lineage>
</organism>
<dbReference type="Gene3D" id="3.40.50.150">
    <property type="entry name" value="Vaccinia Virus protein VP39"/>
    <property type="match status" value="1"/>
</dbReference>
<accession>A0A3S0XMD5</accession>
<evidence type="ECO:0000256" key="3">
    <source>
        <dbReference type="ARBA" id="ARBA00022679"/>
    </source>
</evidence>
<evidence type="ECO:0000313" key="8">
    <source>
        <dbReference type="Proteomes" id="UP000280346"/>
    </source>
</evidence>
<dbReference type="OrthoDB" id="9782855at2"/>
<keyword evidence="8" id="KW-1185">Reference proteome</keyword>
<evidence type="ECO:0000259" key="6">
    <source>
        <dbReference type="Pfam" id="PF25371"/>
    </source>
</evidence>
<keyword evidence="5" id="KW-0443">Lipid metabolism</keyword>
<keyword evidence="4" id="KW-0949">S-adenosyl-L-methionine</keyword>
<evidence type="ECO:0000256" key="5">
    <source>
        <dbReference type="ARBA" id="ARBA00023098"/>
    </source>
</evidence>
<dbReference type="GO" id="GO:0008168">
    <property type="term" value="F:methyltransferase activity"/>
    <property type="evidence" value="ECO:0007669"/>
    <property type="project" value="UniProtKB-KW"/>
</dbReference>
<proteinExistence type="inferred from homology"/>
<dbReference type="GO" id="GO:0032259">
    <property type="term" value="P:methylation"/>
    <property type="evidence" value="ECO:0007669"/>
    <property type="project" value="UniProtKB-KW"/>
</dbReference>
<dbReference type="InterPro" id="IPR050723">
    <property type="entry name" value="CFA/CMAS"/>
</dbReference>
<dbReference type="CDD" id="cd02440">
    <property type="entry name" value="AdoMet_MTases"/>
    <property type="match status" value="1"/>
</dbReference>
<keyword evidence="3 7" id="KW-0808">Transferase</keyword>
<comment type="similarity">
    <text evidence="1">Belongs to the CFA/CMAS family.</text>
</comment>
<keyword evidence="2 7" id="KW-0489">Methyltransferase</keyword>
<dbReference type="Proteomes" id="UP000280346">
    <property type="component" value="Unassembled WGS sequence"/>
</dbReference>
<dbReference type="RefSeq" id="WP_126998995.1">
    <property type="nucleotide sequence ID" value="NZ_JBNPXW010000002.1"/>
</dbReference>
<dbReference type="SUPFAM" id="SSF53335">
    <property type="entry name" value="S-adenosyl-L-methionine-dependent methyltransferases"/>
    <property type="match status" value="1"/>
</dbReference>
<evidence type="ECO:0000256" key="4">
    <source>
        <dbReference type="ARBA" id="ARBA00022691"/>
    </source>
</evidence>
<name>A0A3S0XMD5_9PROT</name>
<sequence>MLLARLLGAAIGGGSLDLVTADGRRRRLGPAGVPALTLWLHDPGVARDLLMNPRLRFGEAYMDGRLSIKGGTIYDMLSLLMTDSTVQGALGRVLETLSPALRRLQQHNPMQRSRRNVEHHYDLSRRFYELFLDRDMQYSCAYFADPAMTLDEAQEAKKRHIAAKLLLVPGMRVLDIGCGWGGMALYLARTTGARVTGITLSSEQLAVARERAEAAGLSDRVTFELRDYRELAASNTERFDRIVSVGMFEHVGLPHYRAYFDAVRALLTENGVALLHSIGRLDGPGATNPWMRKYIFPGGYSPALSEVLPVVESSGLLSTDVEILRLHYAETLRHWRNRFEARRDEARALYDERFCRMWEFYLAGAELSFRTQGHMVFQIQLARSLGAVPLVRDYMVHAERELALAASPPVHGARSTESAI</sequence>
<evidence type="ECO:0000256" key="2">
    <source>
        <dbReference type="ARBA" id="ARBA00022603"/>
    </source>
</evidence>
<evidence type="ECO:0000313" key="7">
    <source>
        <dbReference type="EMBL" id="RUQ70186.1"/>
    </source>
</evidence>
<dbReference type="PANTHER" id="PTHR43667:SF1">
    <property type="entry name" value="CYCLOPROPANE-FATTY-ACYL-PHOSPHOLIPID SYNTHASE"/>
    <property type="match status" value="1"/>
</dbReference>
<dbReference type="PIRSF" id="PIRSF003085">
    <property type="entry name" value="CMAS"/>
    <property type="match status" value="1"/>
</dbReference>
<feature type="domain" description="DUF7884" evidence="6">
    <location>
        <begin position="21"/>
        <end position="79"/>
    </location>
</feature>
<reference evidence="7 8" key="1">
    <citation type="submission" date="2018-12" db="EMBL/GenBank/DDBJ databases">
        <authorList>
            <person name="Yang Y."/>
        </authorList>
    </citation>
    <scope>NUCLEOTIDE SEQUENCE [LARGE SCALE GENOMIC DNA]</scope>
    <source>
        <strain evidence="7 8">GSF71</strain>
    </source>
</reference>
<dbReference type="GO" id="GO:0008610">
    <property type="term" value="P:lipid biosynthetic process"/>
    <property type="evidence" value="ECO:0007669"/>
    <property type="project" value="InterPro"/>
</dbReference>
<evidence type="ECO:0000256" key="1">
    <source>
        <dbReference type="ARBA" id="ARBA00010815"/>
    </source>
</evidence>
<protein>
    <submittedName>
        <fullName evidence="7">Class I SAM-dependent methyltransferase</fullName>
    </submittedName>
</protein>
<dbReference type="AlphaFoldDB" id="A0A3S0XMD5"/>
<dbReference type="EMBL" id="RZIJ01000010">
    <property type="protein sequence ID" value="RUQ70186.1"/>
    <property type="molecule type" value="Genomic_DNA"/>
</dbReference>
<dbReference type="Pfam" id="PF02353">
    <property type="entry name" value="CMAS"/>
    <property type="match status" value="1"/>
</dbReference>